<evidence type="ECO:0000313" key="3">
    <source>
        <dbReference type="EMBL" id="CAI6346651.1"/>
    </source>
</evidence>
<keyword evidence="4" id="KW-1185">Reference proteome</keyword>
<sequence length="201" mass="22036">MILDFCRNDEQQCLRGNRRASVMPINGNALAKYLVMVSQVIAWCTVSAMLLRRGLNQVNGSSQQQPSSSYGSKPYGGSVAAFGDSNATSTAATDTGHHPQETPEKSFDENGSPAVVAGVVMIAIAVIMLIISPTIMVMKMIEKRKKRILETELESPPKYEDVVESAPRYSSLFVFNNDGEMALVTENILHKEKNNIQNQLV</sequence>
<name>A0AAV0VYB4_9HEMI</name>
<evidence type="ECO:0000256" key="1">
    <source>
        <dbReference type="SAM" id="MobiDB-lite"/>
    </source>
</evidence>
<feature type="compositionally biased region" description="Basic and acidic residues" evidence="1">
    <location>
        <begin position="95"/>
        <end position="108"/>
    </location>
</feature>
<proteinExistence type="predicted"/>
<dbReference type="EMBL" id="CARXXK010000001">
    <property type="protein sequence ID" value="CAI6346651.1"/>
    <property type="molecule type" value="Genomic_DNA"/>
</dbReference>
<protein>
    <submittedName>
        <fullName evidence="3">Uncharacterized protein</fullName>
    </submittedName>
</protein>
<keyword evidence="2" id="KW-1133">Transmembrane helix</keyword>
<accession>A0AAV0VYB4</accession>
<feature type="region of interest" description="Disordered" evidence="1">
    <location>
        <begin position="86"/>
        <end position="109"/>
    </location>
</feature>
<keyword evidence="2" id="KW-0812">Transmembrane</keyword>
<gene>
    <name evidence="3" type="ORF">MEUPH1_LOCUS3538</name>
</gene>
<comment type="caution">
    <text evidence="3">The sequence shown here is derived from an EMBL/GenBank/DDBJ whole genome shotgun (WGS) entry which is preliminary data.</text>
</comment>
<feature type="transmembrane region" description="Helical" evidence="2">
    <location>
        <begin position="33"/>
        <end position="51"/>
    </location>
</feature>
<reference evidence="3 4" key="1">
    <citation type="submission" date="2023-01" db="EMBL/GenBank/DDBJ databases">
        <authorList>
            <person name="Whitehead M."/>
        </authorList>
    </citation>
    <scope>NUCLEOTIDE SEQUENCE [LARGE SCALE GENOMIC DNA]</scope>
</reference>
<dbReference type="Proteomes" id="UP001160148">
    <property type="component" value="Unassembled WGS sequence"/>
</dbReference>
<dbReference type="AlphaFoldDB" id="A0AAV0VYB4"/>
<evidence type="ECO:0000256" key="2">
    <source>
        <dbReference type="SAM" id="Phobius"/>
    </source>
</evidence>
<feature type="transmembrane region" description="Helical" evidence="2">
    <location>
        <begin position="114"/>
        <end position="138"/>
    </location>
</feature>
<keyword evidence="2" id="KW-0472">Membrane</keyword>
<organism evidence="3 4">
    <name type="scientific">Macrosiphum euphorbiae</name>
    <name type="common">potato aphid</name>
    <dbReference type="NCBI Taxonomy" id="13131"/>
    <lineage>
        <taxon>Eukaryota</taxon>
        <taxon>Metazoa</taxon>
        <taxon>Ecdysozoa</taxon>
        <taxon>Arthropoda</taxon>
        <taxon>Hexapoda</taxon>
        <taxon>Insecta</taxon>
        <taxon>Pterygota</taxon>
        <taxon>Neoptera</taxon>
        <taxon>Paraneoptera</taxon>
        <taxon>Hemiptera</taxon>
        <taxon>Sternorrhyncha</taxon>
        <taxon>Aphidomorpha</taxon>
        <taxon>Aphidoidea</taxon>
        <taxon>Aphididae</taxon>
        <taxon>Macrosiphini</taxon>
        <taxon>Macrosiphum</taxon>
    </lineage>
</organism>
<evidence type="ECO:0000313" key="4">
    <source>
        <dbReference type="Proteomes" id="UP001160148"/>
    </source>
</evidence>